<dbReference type="Proteomes" id="UP000595197">
    <property type="component" value="Plasmid pTT6-1"/>
</dbReference>
<evidence type="ECO:0000259" key="9">
    <source>
        <dbReference type="Pfam" id="PF00361"/>
    </source>
</evidence>
<keyword evidence="11" id="KW-1185">Reference proteome</keyword>
<feature type="transmembrane region" description="Helical" evidence="8">
    <location>
        <begin position="160"/>
        <end position="181"/>
    </location>
</feature>
<dbReference type="InterPro" id="IPR001750">
    <property type="entry name" value="ND/Mrp_TM"/>
</dbReference>
<feature type="transmembrane region" description="Helical" evidence="8">
    <location>
        <begin position="370"/>
        <end position="388"/>
    </location>
</feature>
<dbReference type="InterPro" id="IPR050586">
    <property type="entry name" value="CPA3_Na-H_Antiporter_D"/>
</dbReference>
<dbReference type="EMBL" id="CP067421">
    <property type="protein sequence ID" value="QQP92827.1"/>
    <property type="molecule type" value="Genomic_DNA"/>
</dbReference>
<feature type="transmembrane region" description="Helical" evidence="8">
    <location>
        <begin position="62"/>
        <end position="91"/>
    </location>
</feature>
<gene>
    <name evidence="10" type="ORF">IGS68_30770</name>
</gene>
<feature type="transmembrane region" description="Helical" evidence="8">
    <location>
        <begin position="128"/>
        <end position="148"/>
    </location>
</feature>
<protein>
    <submittedName>
        <fullName evidence="10">NADH-quinone oxidoreductase subunit J</fullName>
    </submittedName>
</protein>
<dbReference type="PANTHER" id="PTHR42703">
    <property type="entry name" value="NADH DEHYDROGENASE"/>
    <property type="match status" value="1"/>
</dbReference>
<name>A0ABX7BEL3_9PROT</name>
<feature type="transmembrane region" description="Helical" evidence="8">
    <location>
        <begin position="267"/>
        <end position="287"/>
    </location>
</feature>
<feature type="transmembrane region" description="Helical" evidence="8">
    <location>
        <begin position="451"/>
        <end position="471"/>
    </location>
</feature>
<accession>A0ABX7BEL3</accession>
<keyword evidence="6 8" id="KW-0472">Membrane</keyword>
<keyword evidence="10" id="KW-0614">Plasmid</keyword>
<proteinExistence type="inferred from homology"/>
<dbReference type="RefSeq" id="WP_201082045.1">
    <property type="nucleotide sequence ID" value="NZ_CP067421.1"/>
</dbReference>
<feature type="domain" description="NADH:quinone oxidoreductase/Mrp antiporter transmembrane" evidence="9">
    <location>
        <begin position="124"/>
        <end position="416"/>
    </location>
</feature>
<feature type="transmembrane region" description="Helical" evidence="8">
    <location>
        <begin position="408"/>
        <end position="427"/>
    </location>
</feature>
<evidence type="ECO:0000256" key="3">
    <source>
        <dbReference type="ARBA" id="ARBA00022475"/>
    </source>
</evidence>
<geneLocation type="plasmid" evidence="10 11">
    <name>pTT6-1</name>
</geneLocation>
<evidence type="ECO:0000256" key="2">
    <source>
        <dbReference type="ARBA" id="ARBA00005346"/>
    </source>
</evidence>
<comment type="similarity">
    <text evidence="2">Belongs to the CPA3 antiporters (TC 2.A.63) subunit D family.</text>
</comment>
<comment type="subcellular location">
    <subcellularLocation>
        <location evidence="1">Cell membrane</location>
        <topology evidence="1">Multi-pass membrane protein</topology>
    </subcellularLocation>
    <subcellularLocation>
        <location evidence="7">Membrane</location>
        <topology evidence="7">Multi-pass membrane protein</topology>
    </subcellularLocation>
</comment>
<evidence type="ECO:0000256" key="5">
    <source>
        <dbReference type="ARBA" id="ARBA00022989"/>
    </source>
</evidence>
<keyword evidence="5 8" id="KW-1133">Transmembrane helix</keyword>
<dbReference type="InterPro" id="IPR003918">
    <property type="entry name" value="NADH_UbQ_OxRdtase"/>
</dbReference>
<sequence>MSAIVISLAAPLLAALVAVALPRMAVLAGAGAAILVLGASIVLAARVLAEGPVGFVPGGWPVPLGIALSADGLAVAFLAMSALVMTAVLASAARDFAPGNGRAAFGFWPLALLLWGAVNAIFLSRDLFNLYVGLELLTLVAVALVALSGKPATLAAAMRYMIWALIGSLLYLLGVVIIYGGHGTLDIALLHGRAPAPADGLALALITAGLAVKTALFPFHVWLPPAHAGAPAPASAMLSALVPKASFLIIVRLWFETMPDIANPQALVLLGALGAAAVVYGGLLAMGQTRLKSIIAYSTVAQIGYLFLIFPLAGGGGGAQPWAAGVWSGTIFHAVSHALAKASMFLSTGLFVRAVGDDAIAALRGLARELPVATFAFGLAAISLMGLPPSGAFTAKYMLLTATFPSGQWWWAIVLLGGGLMAAIYLYRPIEALLAPEPAVVLHRPARWEEWVPLVLALAAILLGLFSAVPFELVHIGRPETAVEGL</sequence>
<feature type="transmembrane region" description="Helical" evidence="8">
    <location>
        <begin position="294"/>
        <end position="313"/>
    </location>
</feature>
<evidence type="ECO:0000256" key="6">
    <source>
        <dbReference type="ARBA" id="ARBA00023136"/>
    </source>
</evidence>
<reference evidence="10" key="1">
    <citation type="submission" date="2021-02" db="EMBL/GenBank/DDBJ databases">
        <title>Skermanella TT6 skin isolate.</title>
        <authorList>
            <person name="Lee K."/>
            <person name="Ganzorig M."/>
        </authorList>
    </citation>
    <scope>NUCLEOTIDE SEQUENCE</scope>
    <source>
        <strain evidence="10">TT6</strain>
    </source>
</reference>
<feature type="transmembrane region" description="Helical" evidence="8">
    <location>
        <begin position="235"/>
        <end position="255"/>
    </location>
</feature>
<dbReference type="Pfam" id="PF00361">
    <property type="entry name" value="Proton_antipo_M"/>
    <property type="match status" value="1"/>
</dbReference>
<keyword evidence="4 7" id="KW-0812">Transmembrane</keyword>
<evidence type="ECO:0000313" key="11">
    <source>
        <dbReference type="Proteomes" id="UP000595197"/>
    </source>
</evidence>
<dbReference type="PRINTS" id="PR01437">
    <property type="entry name" value="NUOXDRDTASE4"/>
</dbReference>
<evidence type="ECO:0000256" key="8">
    <source>
        <dbReference type="SAM" id="Phobius"/>
    </source>
</evidence>
<feature type="transmembrane region" description="Helical" evidence="8">
    <location>
        <begin position="201"/>
        <end position="223"/>
    </location>
</feature>
<organism evidence="10 11">
    <name type="scientific">Skermanella cutis</name>
    <dbReference type="NCBI Taxonomy" id="2775420"/>
    <lineage>
        <taxon>Bacteria</taxon>
        <taxon>Pseudomonadati</taxon>
        <taxon>Pseudomonadota</taxon>
        <taxon>Alphaproteobacteria</taxon>
        <taxon>Rhodospirillales</taxon>
        <taxon>Azospirillaceae</taxon>
        <taxon>Skermanella</taxon>
    </lineage>
</organism>
<evidence type="ECO:0000256" key="1">
    <source>
        <dbReference type="ARBA" id="ARBA00004651"/>
    </source>
</evidence>
<keyword evidence="3" id="KW-1003">Cell membrane</keyword>
<evidence type="ECO:0000256" key="4">
    <source>
        <dbReference type="ARBA" id="ARBA00022692"/>
    </source>
</evidence>
<evidence type="ECO:0000313" key="10">
    <source>
        <dbReference type="EMBL" id="QQP92827.1"/>
    </source>
</evidence>
<evidence type="ECO:0000256" key="7">
    <source>
        <dbReference type="RuleBase" id="RU000320"/>
    </source>
</evidence>
<feature type="transmembrane region" description="Helical" evidence="8">
    <location>
        <begin position="103"/>
        <end position="122"/>
    </location>
</feature>
<dbReference type="PANTHER" id="PTHR42703:SF1">
    <property type="entry name" value="NA(+)_H(+) ANTIPORTER SUBUNIT D1"/>
    <property type="match status" value="1"/>
</dbReference>